<dbReference type="AlphaFoldDB" id="A0A3N4HV33"/>
<evidence type="ECO:0000313" key="2">
    <source>
        <dbReference type="EMBL" id="RPA75700.1"/>
    </source>
</evidence>
<evidence type="ECO:0000256" key="1">
    <source>
        <dbReference type="SAM" id="MobiDB-lite"/>
    </source>
</evidence>
<feature type="non-terminal residue" evidence="2">
    <location>
        <position position="1"/>
    </location>
</feature>
<feature type="region of interest" description="Disordered" evidence="1">
    <location>
        <begin position="1"/>
        <end position="72"/>
    </location>
</feature>
<gene>
    <name evidence="2" type="ORF">BJ508DRAFT_331904</name>
</gene>
<dbReference type="Proteomes" id="UP000275078">
    <property type="component" value="Unassembled WGS sequence"/>
</dbReference>
<reference evidence="2 3" key="1">
    <citation type="journal article" date="2018" name="Nat. Ecol. Evol.">
        <title>Pezizomycetes genomes reveal the molecular basis of ectomycorrhizal truffle lifestyle.</title>
        <authorList>
            <person name="Murat C."/>
            <person name="Payen T."/>
            <person name="Noel B."/>
            <person name="Kuo A."/>
            <person name="Morin E."/>
            <person name="Chen J."/>
            <person name="Kohler A."/>
            <person name="Krizsan K."/>
            <person name="Balestrini R."/>
            <person name="Da Silva C."/>
            <person name="Montanini B."/>
            <person name="Hainaut M."/>
            <person name="Levati E."/>
            <person name="Barry K.W."/>
            <person name="Belfiori B."/>
            <person name="Cichocki N."/>
            <person name="Clum A."/>
            <person name="Dockter R.B."/>
            <person name="Fauchery L."/>
            <person name="Guy J."/>
            <person name="Iotti M."/>
            <person name="Le Tacon F."/>
            <person name="Lindquist E.A."/>
            <person name="Lipzen A."/>
            <person name="Malagnac F."/>
            <person name="Mello A."/>
            <person name="Molinier V."/>
            <person name="Miyauchi S."/>
            <person name="Poulain J."/>
            <person name="Riccioni C."/>
            <person name="Rubini A."/>
            <person name="Sitrit Y."/>
            <person name="Splivallo R."/>
            <person name="Traeger S."/>
            <person name="Wang M."/>
            <person name="Zifcakova L."/>
            <person name="Wipf D."/>
            <person name="Zambonelli A."/>
            <person name="Paolocci F."/>
            <person name="Nowrousian M."/>
            <person name="Ottonello S."/>
            <person name="Baldrian P."/>
            <person name="Spatafora J.W."/>
            <person name="Henrissat B."/>
            <person name="Nagy L.G."/>
            <person name="Aury J.M."/>
            <person name="Wincker P."/>
            <person name="Grigoriev I.V."/>
            <person name="Bonfante P."/>
            <person name="Martin F.M."/>
        </authorList>
    </citation>
    <scope>NUCLEOTIDE SEQUENCE [LARGE SCALE GENOMIC DNA]</scope>
    <source>
        <strain evidence="2 3">RN42</strain>
    </source>
</reference>
<name>A0A3N4HV33_ASCIM</name>
<accession>A0A3N4HV33</accession>
<organism evidence="2 3">
    <name type="scientific">Ascobolus immersus RN42</name>
    <dbReference type="NCBI Taxonomy" id="1160509"/>
    <lineage>
        <taxon>Eukaryota</taxon>
        <taxon>Fungi</taxon>
        <taxon>Dikarya</taxon>
        <taxon>Ascomycota</taxon>
        <taxon>Pezizomycotina</taxon>
        <taxon>Pezizomycetes</taxon>
        <taxon>Pezizales</taxon>
        <taxon>Ascobolaceae</taxon>
        <taxon>Ascobolus</taxon>
    </lineage>
</organism>
<evidence type="ECO:0000313" key="3">
    <source>
        <dbReference type="Proteomes" id="UP000275078"/>
    </source>
</evidence>
<protein>
    <submittedName>
        <fullName evidence="2">Uncharacterized protein</fullName>
    </submittedName>
</protein>
<keyword evidence="3" id="KW-1185">Reference proteome</keyword>
<dbReference type="EMBL" id="ML119759">
    <property type="protein sequence ID" value="RPA75700.1"/>
    <property type="molecule type" value="Genomic_DNA"/>
</dbReference>
<feature type="compositionally biased region" description="Basic and acidic residues" evidence="1">
    <location>
        <begin position="62"/>
        <end position="72"/>
    </location>
</feature>
<feature type="compositionally biased region" description="Polar residues" evidence="1">
    <location>
        <begin position="1"/>
        <end position="39"/>
    </location>
</feature>
<proteinExistence type="predicted"/>
<sequence length="72" mass="8097">QKQKPLSSRQKQKPLSTGQKQKPLSSRQKQKPLSTGQRSESVKKRDTTGEKKSFILKNSLAVDKELLVGPDH</sequence>
<feature type="compositionally biased region" description="Basic and acidic residues" evidence="1">
    <location>
        <begin position="40"/>
        <end position="53"/>
    </location>
</feature>